<evidence type="ECO:0000313" key="2">
    <source>
        <dbReference type="EMBL" id="MEU2264885.1"/>
    </source>
</evidence>
<accession>A0ABV2XLK6</accession>
<dbReference type="RefSeq" id="WP_359784171.1">
    <property type="nucleotide sequence ID" value="NZ_JBEYBN010000001.1"/>
</dbReference>
<keyword evidence="3" id="KW-1185">Reference proteome</keyword>
<sequence length="48" mass="5148">MSPRGNSYPEGWFDAGGPLRLYAEPPFDRHQAGAAPGGGFNRKTSGLR</sequence>
<evidence type="ECO:0000313" key="3">
    <source>
        <dbReference type="Proteomes" id="UP001550603"/>
    </source>
</evidence>
<protein>
    <submittedName>
        <fullName evidence="2">DUF6349 family protein</fullName>
    </submittedName>
</protein>
<comment type="caution">
    <text evidence="2">The sequence shown here is derived from an EMBL/GenBank/DDBJ whole genome shotgun (WGS) entry which is preliminary data.</text>
</comment>
<gene>
    <name evidence="2" type="ORF">ABZ568_00220</name>
</gene>
<dbReference type="Proteomes" id="UP001550603">
    <property type="component" value="Unassembled WGS sequence"/>
</dbReference>
<evidence type="ECO:0000256" key="1">
    <source>
        <dbReference type="SAM" id="MobiDB-lite"/>
    </source>
</evidence>
<dbReference type="EMBL" id="JBEYBN010000001">
    <property type="protein sequence ID" value="MEU2264885.1"/>
    <property type="molecule type" value="Genomic_DNA"/>
</dbReference>
<proteinExistence type="predicted"/>
<feature type="region of interest" description="Disordered" evidence="1">
    <location>
        <begin position="28"/>
        <end position="48"/>
    </location>
</feature>
<organism evidence="2 3">
    <name type="scientific">Streptomyces olindensis</name>
    <dbReference type="NCBI Taxonomy" id="358823"/>
    <lineage>
        <taxon>Bacteria</taxon>
        <taxon>Bacillati</taxon>
        <taxon>Actinomycetota</taxon>
        <taxon>Actinomycetes</taxon>
        <taxon>Kitasatosporales</taxon>
        <taxon>Streptomycetaceae</taxon>
        <taxon>Streptomyces</taxon>
    </lineage>
</organism>
<dbReference type="InterPro" id="IPR045930">
    <property type="entry name" value="DUF6349"/>
</dbReference>
<reference evidence="2 3" key="1">
    <citation type="submission" date="2024-06" db="EMBL/GenBank/DDBJ databases">
        <title>The Natural Products Discovery Center: Release of the First 8490 Sequenced Strains for Exploring Actinobacteria Biosynthetic Diversity.</title>
        <authorList>
            <person name="Kalkreuter E."/>
            <person name="Kautsar S.A."/>
            <person name="Yang D."/>
            <person name="Bader C.D."/>
            <person name="Teijaro C.N."/>
            <person name="Fluegel L."/>
            <person name="Davis C.M."/>
            <person name="Simpson J.R."/>
            <person name="Lauterbach L."/>
            <person name="Steele A.D."/>
            <person name="Gui C."/>
            <person name="Meng S."/>
            <person name="Li G."/>
            <person name="Viehrig K."/>
            <person name="Ye F."/>
            <person name="Su P."/>
            <person name="Kiefer A.F."/>
            <person name="Nichols A."/>
            <person name="Cepeda A.J."/>
            <person name="Yan W."/>
            <person name="Fan B."/>
            <person name="Jiang Y."/>
            <person name="Adhikari A."/>
            <person name="Zheng C.-J."/>
            <person name="Schuster L."/>
            <person name="Cowan T.M."/>
            <person name="Smanski M.J."/>
            <person name="Chevrette M.G."/>
            <person name="De Carvalho L.P.S."/>
            <person name="Shen B."/>
        </authorList>
    </citation>
    <scope>NUCLEOTIDE SEQUENCE [LARGE SCALE GENOMIC DNA]</scope>
    <source>
        <strain evidence="2 3">NPDC019583</strain>
    </source>
</reference>
<dbReference type="Pfam" id="PF19876">
    <property type="entry name" value="DUF6349"/>
    <property type="match status" value="1"/>
</dbReference>
<name>A0ABV2XLK6_9ACTN</name>